<dbReference type="RefSeq" id="WP_015949167.1">
    <property type="nucleotide sequence ID" value="NC_011768.1"/>
</dbReference>
<dbReference type="HOGENOM" id="CLU_069356_46_0_7"/>
<dbReference type="InterPro" id="IPR009057">
    <property type="entry name" value="Homeodomain-like_sf"/>
</dbReference>
<dbReference type="eggNOG" id="COG1309">
    <property type="taxonomic scope" value="Bacteria"/>
</dbReference>
<evidence type="ECO:0000259" key="5">
    <source>
        <dbReference type="PROSITE" id="PS50977"/>
    </source>
</evidence>
<organism evidence="6 7">
    <name type="scientific">Desulfatibacillum aliphaticivorans</name>
    <dbReference type="NCBI Taxonomy" id="218208"/>
    <lineage>
        <taxon>Bacteria</taxon>
        <taxon>Pseudomonadati</taxon>
        <taxon>Thermodesulfobacteriota</taxon>
        <taxon>Desulfobacteria</taxon>
        <taxon>Desulfobacterales</taxon>
        <taxon>Desulfatibacillaceae</taxon>
        <taxon>Desulfatibacillum</taxon>
    </lineage>
</organism>
<dbReference type="AlphaFoldDB" id="B8FNF2"/>
<feature type="domain" description="HTH tetR-type" evidence="5">
    <location>
        <begin position="22"/>
        <end position="82"/>
    </location>
</feature>
<dbReference type="InterPro" id="IPR001647">
    <property type="entry name" value="HTH_TetR"/>
</dbReference>
<reference evidence="6 7" key="1">
    <citation type="journal article" date="2012" name="Environ. Microbiol.">
        <title>The genome sequence of Desulfatibacillum alkenivorans AK-01: a blueprint for anaerobic alkane oxidation.</title>
        <authorList>
            <person name="Callaghan A.V."/>
            <person name="Morris B.E."/>
            <person name="Pereira I.A."/>
            <person name="McInerney M.J."/>
            <person name="Austin R.N."/>
            <person name="Groves J.T."/>
            <person name="Kukor J.J."/>
            <person name="Suflita J.M."/>
            <person name="Young L.Y."/>
            <person name="Zylstra G.J."/>
            <person name="Wawrik B."/>
        </authorList>
    </citation>
    <scope>NUCLEOTIDE SEQUENCE [LARGE SCALE GENOMIC DNA]</scope>
    <source>
        <strain evidence="6 7">AK-01</strain>
    </source>
</reference>
<keyword evidence="2 4" id="KW-0238">DNA-binding</keyword>
<dbReference type="Proteomes" id="UP000000739">
    <property type="component" value="Chromosome"/>
</dbReference>
<keyword evidence="7" id="KW-1185">Reference proteome</keyword>
<dbReference type="Gene3D" id="1.10.10.60">
    <property type="entry name" value="Homeodomain-like"/>
    <property type="match status" value="1"/>
</dbReference>
<dbReference type="InterPro" id="IPR050109">
    <property type="entry name" value="HTH-type_TetR-like_transc_reg"/>
</dbReference>
<accession>B8FNF2</accession>
<name>B8FNF2_DESAL</name>
<dbReference type="KEGG" id="dal:Dalk_4442"/>
<dbReference type="SUPFAM" id="SSF46689">
    <property type="entry name" value="Homeodomain-like"/>
    <property type="match status" value="1"/>
</dbReference>
<keyword evidence="1" id="KW-0805">Transcription regulation</keyword>
<dbReference type="PANTHER" id="PTHR30055">
    <property type="entry name" value="HTH-TYPE TRANSCRIPTIONAL REGULATOR RUTR"/>
    <property type="match status" value="1"/>
</dbReference>
<dbReference type="GO" id="GO:0000976">
    <property type="term" value="F:transcription cis-regulatory region binding"/>
    <property type="evidence" value="ECO:0007669"/>
    <property type="project" value="TreeGrafter"/>
</dbReference>
<evidence type="ECO:0000256" key="1">
    <source>
        <dbReference type="ARBA" id="ARBA00023015"/>
    </source>
</evidence>
<dbReference type="GO" id="GO:0003700">
    <property type="term" value="F:DNA-binding transcription factor activity"/>
    <property type="evidence" value="ECO:0007669"/>
    <property type="project" value="TreeGrafter"/>
</dbReference>
<proteinExistence type="predicted"/>
<evidence type="ECO:0000256" key="2">
    <source>
        <dbReference type="ARBA" id="ARBA00023125"/>
    </source>
</evidence>
<dbReference type="Gene3D" id="1.10.357.10">
    <property type="entry name" value="Tetracycline Repressor, domain 2"/>
    <property type="match status" value="1"/>
</dbReference>
<dbReference type="PROSITE" id="PS50977">
    <property type="entry name" value="HTH_TETR_2"/>
    <property type="match status" value="1"/>
</dbReference>
<evidence type="ECO:0000313" key="6">
    <source>
        <dbReference type="EMBL" id="ACL06121.1"/>
    </source>
</evidence>
<dbReference type="Pfam" id="PF17918">
    <property type="entry name" value="TetR_C_15"/>
    <property type="match status" value="1"/>
</dbReference>
<evidence type="ECO:0000256" key="4">
    <source>
        <dbReference type="PROSITE-ProRule" id="PRU00335"/>
    </source>
</evidence>
<dbReference type="PANTHER" id="PTHR30055:SF234">
    <property type="entry name" value="HTH-TYPE TRANSCRIPTIONAL REGULATOR BETI"/>
    <property type="match status" value="1"/>
</dbReference>
<feature type="DNA-binding region" description="H-T-H motif" evidence="4">
    <location>
        <begin position="45"/>
        <end position="64"/>
    </location>
</feature>
<sequence length="212" mass="24702">MKNPENTPSFLNIKEPVQKRSRETRRKIVEAARDLFTEMGFEETTTHLIADKAGMSVGGLYAHFQNKEDIFLYILELRSKEVYQITLDSLKVIQEKNIALDQALDHLYRTWYKAHTRHGKLNQEMLRFCMMNETAGKIHNYWEKAETDAVKSLIARYQEDLAIADVDSAVTVVARSTHEVFHYLYREKDSVDENAVLTSLITMVQRFLVKKN</sequence>
<dbReference type="PRINTS" id="PR00455">
    <property type="entry name" value="HTHTETR"/>
</dbReference>
<evidence type="ECO:0000256" key="3">
    <source>
        <dbReference type="ARBA" id="ARBA00023163"/>
    </source>
</evidence>
<dbReference type="EMBL" id="CP001322">
    <property type="protein sequence ID" value="ACL06121.1"/>
    <property type="molecule type" value="Genomic_DNA"/>
</dbReference>
<dbReference type="Pfam" id="PF00440">
    <property type="entry name" value="TetR_N"/>
    <property type="match status" value="1"/>
</dbReference>
<protein>
    <submittedName>
        <fullName evidence="6">Transcriptional regulator, TetR family</fullName>
    </submittedName>
</protein>
<dbReference type="InterPro" id="IPR041669">
    <property type="entry name" value="TetR_C_15"/>
</dbReference>
<evidence type="ECO:0000313" key="7">
    <source>
        <dbReference type="Proteomes" id="UP000000739"/>
    </source>
</evidence>
<gene>
    <name evidence="6" type="ordered locus">Dalk_4442</name>
</gene>
<keyword evidence="3" id="KW-0804">Transcription</keyword>